<feature type="domain" description="AAA+ ATPase" evidence="11">
    <location>
        <begin position="292"/>
        <end position="428"/>
    </location>
</feature>
<evidence type="ECO:0000259" key="11">
    <source>
        <dbReference type="SMART" id="SM00382"/>
    </source>
</evidence>
<keyword evidence="13" id="KW-1185">Reference proteome</keyword>
<dbReference type="Pfam" id="PF00004">
    <property type="entry name" value="AAA"/>
    <property type="match status" value="1"/>
</dbReference>
<dbReference type="SUPFAM" id="SSF52540">
    <property type="entry name" value="P-loop containing nucleoside triphosphate hydrolases"/>
    <property type="match status" value="1"/>
</dbReference>
<dbReference type="GO" id="GO:0016887">
    <property type="term" value="F:ATP hydrolysis activity"/>
    <property type="evidence" value="ECO:0007669"/>
    <property type="project" value="InterPro"/>
</dbReference>
<dbReference type="PANTHER" id="PTHR23076">
    <property type="entry name" value="METALLOPROTEASE M41 FTSH"/>
    <property type="match status" value="1"/>
</dbReference>
<keyword evidence="5" id="KW-0378">Hydrolase</keyword>
<feature type="transmembrane region" description="Helical" evidence="10">
    <location>
        <begin position="209"/>
        <end position="231"/>
    </location>
</feature>
<dbReference type="InterPro" id="IPR003959">
    <property type="entry name" value="ATPase_AAA_core"/>
</dbReference>
<evidence type="ECO:0000256" key="8">
    <source>
        <dbReference type="ARBA" id="ARBA00022989"/>
    </source>
</evidence>
<dbReference type="InterPro" id="IPR041569">
    <property type="entry name" value="AAA_lid_3"/>
</dbReference>
<dbReference type="Pfam" id="PF17862">
    <property type="entry name" value="AAA_lid_3"/>
    <property type="match status" value="1"/>
</dbReference>
<gene>
    <name evidence="12" type="ORF">GPECTOR_18g81</name>
</gene>
<dbReference type="AlphaFoldDB" id="A0A150GJW2"/>
<name>A0A150GJW2_GONPE</name>
<evidence type="ECO:0000256" key="3">
    <source>
        <dbReference type="ARBA" id="ARBA00022692"/>
    </source>
</evidence>
<reference evidence="13" key="1">
    <citation type="journal article" date="2016" name="Nat. Commun.">
        <title>The Gonium pectorale genome demonstrates co-option of cell cycle regulation during the evolution of multicellularity.</title>
        <authorList>
            <person name="Hanschen E.R."/>
            <person name="Marriage T.N."/>
            <person name="Ferris P.J."/>
            <person name="Hamaji T."/>
            <person name="Toyoda A."/>
            <person name="Fujiyama A."/>
            <person name="Neme R."/>
            <person name="Noguchi H."/>
            <person name="Minakuchi Y."/>
            <person name="Suzuki M."/>
            <person name="Kawai-Toyooka H."/>
            <person name="Smith D.R."/>
            <person name="Sparks H."/>
            <person name="Anderson J."/>
            <person name="Bakaric R."/>
            <person name="Luria V."/>
            <person name="Karger A."/>
            <person name="Kirschner M.W."/>
            <person name="Durand P.M."/>
            <person name="Michod R.E."/>
            <person name="Nozaki H."/>
            <person name="Olson B.J."/>
        </authorList>
    </citation>
    <scope>NUCLEOTIDE SEQUENCE [LARGE SCALE GENOMIC DNA]</scope>
    <source>
        <strain evidence="13">NIES-2863</strain>
    </source>
</reference>
<protein>
    <recommendedName>
        <fullName evidence="11">AAA+ ATPase domain-containing protein</fullName>
    </recommendedName>
</protein>
<keyword evidence="3 10" id="KW-0812">Transmembrane</keyword>
<evidence type="ECO:0000256" key="1">
    <source>
        <dbReference type="ARBA" id="ARBA00004141"/>
    </source>
</evidence>
<evidence type="ECO:0000256" key="9">
    <source>
        <dbReference type="ARBA" id="ARBA00023136"/>
    </source>
</evidence>
<dbReference type="OrthoDB" id="1413014at2759"/>
<keyword evidence="9 10" id="KW-0472">Membrane</keyword>
<dbReference type="GO" id="GO:0006508">
    <property type="term" value="P:proteolysis"/>
    <property type="evidence" value="ECO:0007669"/>
    <property type="project" value="UniProtKB-KW"/>
</dbReference>
<keyword evidence="6" id="KW-0067">ATP-binding</keyword>
<organism evidence="12 13">
    <name type="scientific">Gonium pectorale</name>
    <name type="common">Green alga</name>
    <dbReference type="NCBI Taxonomy" id="33097"/>
    <lineage>
        <taxon>Eukaryota</taxon>
        <taxon>Viridiplantae</taxon>
        <taxon>Chlorophyta</taxon>
        <taxon>core chlorophytes</taxon>
        <taxon>Chlorophyceae</taxon>
        <taxon>CS clade</taxon>
        <taxon>Chlamydomonadales</taxon>
        <taxon>Volvocaceae</taxon>
        <taxon>Gonium</taxon>
    </lineage>
</organism>
<evidence type="ECO:0000256" key="2">
    <source>
        <dbReference type="ARBA" id="ARBA00022670"/>
    </source>
</evidence>
<keyword evidence="2" id="KW-0645">Protease</keyword>
<dbReference type="FunFam" id="3.40.50.300:FF:000277">
    <property type="entry name" value="ATP-dependent zinc metalloprotease FtsH"/>
    <property type="match status" value="1"/>
</dbReference>
<evidence type="ECO:0000256" key="7">
    <source>
        <dbReference type="ARBA" id="ARBA00022946"/>
    </source>
</evidence>
<evidence type="ECO:0000256" key="5">
    <source>
        <dbReference type="ARBA" id="ARBA00022801"/>
    </source>
</evidence>
<dbReference type="Gene3D" id="1.10.8.60">
    <property type="match status" value="1"/>
</dbReference>
<dbReference type="GO" id="GO:0004176">
    <property type="term" value="F:ATP-dependent peptidase activity"/>
    <property type="evidence" value="ECO:0007669"/>
    <property type="project" value="TreeGrafter"/>
</dbReference>
<evidence type="ECO:0000256" key="6">
    <source>
        <dbReference type="ARBA" id="ARBA00022840"/>
    </source>
</evidence>
<sequence length="546" mass="56945">MLQRAKAPEWLTNFVSKFLVPHPSARTAPLARAIWITVGFMAVALGRELVFPTPRITPREVLYSDFVTLLDGGRVRAARLEAGTSRLYFDITRLPPPSPEAAAAAAAATAAATASTAGSVDGGVAAAVAAATGAAAVGATTATAAAPSVAVASTSAPASVATSNALPARQRFQKQFYIKLADKHDPLLVARLIQAGVEYSILRASFTAALANTFLTALAVWLPLLPMLWLLRRLIDQRQGTGRAKKNTSSASTPSTTFADVAGVDAAKEELLEVVSLMKQTKTANTKLKVKMPSGVLLCGPPGTGKTLLAKAVAGEAGVPFFAVSASEFVELFVGRGAARIRELFAEARKAAPCVVFIDELDGVGSRRGMGYNDERDQTLNQLLTELDGFDGRPGVLFLAATNRIDVLDPALLRPGRIARKVVVPLPDAPGRAQILAVHLRGTPLEEGLEAETACVAVAAATEGFSGAELANVVNEASLLAARDSRDAVGLRDLLAGAQRTRFGVNGRDGANAFGGALNGRLQRWLMDAASKAAERRPVKVGSGSG</sequence>
<dbReference type="InterPro" id="IPR003593">
    <property type="entry name" value="AAA+_ATPase"/>
</dbReference>
<evidence type="ECO:0000256" key="10">
    <source>
        <dbReference type="SAM" id="Phobius"/>
    </source>
</evidence>
<evidence type="ECO:0000256" key="4">
    <source>
        <dbReference type="ARBA" id="ARBA00022741"/>
    </source>
</evidence>
<dbReference type="EMBL" id="LSYV01000019">
    <property type="protein sequence ID" value="KXZ50106.1"/>
    <property type="molecule type" value="Genomic_DNA"/>
</dbReference>
<comment type="caution">
    <text evidence="12">The sequence shown here is derived from an EMBL/GenBank/DDBJ whole genome shotgun (WGS) entry which is preliminary data.</text>
</comment>
<dbReference type="PANTHER" id="PTHR23076:SF110">
    <property type="entry name" value="INACTIVE ATP-DEPENDENT ZINC METALLOPROTEASE FTSHI 3, CHLOROPLASTIC-RELATED"/>
    <property type="match status" value="1"/>
</dbReference>
<keyword evidence="7" id="KW-0809">Transit peptide</keyword>
<dbReference type="Gene3D" id="3.40.50.300">
    <property type="entry name" value="P-loop containing nucleotide triphosphate hydrolases"/>
    <property type="match status" value="1"/>
</dbReference>
<keyword evidence="8 10" id="KW-1133">Transmembrane helix</keyword>
<dbReference type="STRING" id="33097.A0A150GJW2"/>
<dbReference type="Proteomes" id="UP000075714">
    <property type="component" value="Unassembled WGS sequence"/>
</dbReference>
<keyword evidence="4" id="KW-0547">Nucleotide-binding</keyword>
<evidence type="ECO:0000313" key="12">
    <source>
        <dbReference type="EMBL" id="KXZ50106.1"/>
    </source>
</evidence>
<accession>A0A150GJW2</accession>
<evidence type="ECO:0000313" key="13">
    <source>
        <dbReference type="Proteomes" id="UP000075714"/>
    </source>
</evidence>
<dbReference type="InterPro" id="IPR027417">
    <property type="entry name" value="P-loop_NTPase"/>
</dbReference>
<dbReference type="GO" id="GO:0005524">
    <property type="term" value="F:ATP binding"/>
    <property type="evidence" value="ECO:0007669"/>
    <property type="project" value="UniProtKB-KW"/>
</dbReference>
<dbReference type="SMART" id="SM00382">
    <property type="entry name" value="AAA"/>
    <property type="match status" value="1"/>
</dbReference>
<dbReference type="GO" id="GO:0009535">
    <property type="term" value="C:chloroplast thylakoid membrane"/>
    <property type="evidence" value="ECO:0007669"/>
    <property type="project" value="TreeGrafter"/>
</dbReference>
<proteinExistence type="predicted"/>
<comment type="subcellular location">
    <subcellularLocation>
        <location evidence="1">Membrane</location>
        <topology evidence="1">Multi-pass membrane protein</topology>
    </subcellularLocation>
</comment>